<evidence type="ECO:0000313" key="12">
    <source>
        <dbReference type="EMBL" id="UMM42925.1"/>
    </source>
</evidence>
<dbReference type="PANTHER" id="PTHR24243">
    <property type="entry name" value="G-PROTEIN COUPLED RECEPTOR"/>
    <property type="match status" value="1"/>
</dbReference>
<evidence type="ECO:0000256" key="4">
    <source>
        <dbReference type="ARBA" id="ARBA00023040"/>
    </source>
</evidence>
<dbReference type="GO" id="GO:0004930">
    <property type="term" value="F:G protein-coupled receptor activity"/>
    <property type="evidence" value="ECO:0007669"/>
    <property type="project" value="UniProtKB-KW"/>
</dbReference>
<organism evidence="12 14">
    <name type="scientific">Caenorhabditis briggsae</name>
    <dbReference type="NCBI Taxonomy" id="6238"/>
    <lineage>
        <taxon>Eukaryota</taxon>
        <taxon>Metazoa</taxon>
        <taxon>Ecdysozoa</taxon>
        <taxon>Nematoda</taxon>
        <taxon>Chromadorea</taxon>
        <taxon>Rhabditida</taxon>
        <taxon>Rhabditina</taxon>
        <taxon>Rhabditomorpha</taxon>
        <taxon>Rhabditoidea</taxon>
        <taxon>Rhabditidae</taxon>
        <taxon>Peloderinae</taxon>
        <taxon>Caenorhabditis</taxon>
    </lineage>
</organism>
<dbReference type="PANTHER" id="PTHR24243:SF213">
    <property type="entry name" value="G-PROTEIN COUPLED RECEPTORS FAMILY 1 PROFILE DOMAIN-CONTAINING PROTEIN"/>
    <property type="match status" value="1"/>
</dbReference>
<keyword evidence="4 8" id="KW-0297">G-protein coupled receptor</keyword>
<evidence type="ECO:0000256" key="6">
    <source>
        <dbReference type="ARBA" id="ARBA00023170"/>
    </source>
</evidence>
<evidence type="ECO:0000256" key="5">
    <source>
        <dbReference type="ARBA" id="ARBA00023136"/>
    </source>
</evidence>
<feature type="transmembrane region" description="Helical" evidence="9">
    <location>
        <begin position="330"/>
        <end position="353"/>
    </location>
</feature>
<dbReference type="PRINTS" id="PR00237">
    <property type="entry name" value="GPCRRHODOPSN"/>
</dbReference>
<feature type="transmembrane region" description="Helical" evidence="9">
    <location>
        <begin position="147"/>
        <end position="170"/>
    </location>
</feature>
<evidence type="ECO:0000313" key="13">
    <source>
        <dbReference type="Proteomes" id="UP000827892"/>
    </source>
</evidence>
<name>A0AAE9FMI1_CAEBR</name>
<keyword evidence="5 9" id="KW-0472">Membrane</keyword>
<dbReference type="PROSITE" id="PS00237">
    <property type="entry name" value="G_PROTEIN_RECEP_F1_1"/>
    <property type="match status" value="1"/>
</dbReference>
<dbReference type="Proteomes" id="UP000827892">
    <property type="component" value="Chromosome X"/>
</dbReference>
<feature type="transmembrane region" description="Helical" evidence="9">
    <location>
        <begin position="97"/>
        <end position="116"/>
    </location>
</feature>
<evidence type="ECO:0000313" key="11">
    <source>
        <dbReference type="EMBL" id="ULT83666.1"/>
    </source>
</evidence>
<keyword evidence="6 8" id="KW-0675">Receptor</keyword>
<feature type="transmembrane region" description="Helical" evidence="9">
    <location>
        <begin position="241"/>
        <end position="263"/>
    </location>
</feature>
<dbReference type="SUPFAM" id="SSF81321">
    <property type="entry name" value="Family A G protein-coupled receptor-like"/>
    <property type="match status" value="1"/>
</dbReference>
<dbReference type="InterPro" id="IPR017452">
    <property type="entry name" value="GPCR_Rhodpsn_7TM"/>
</dbReference>
<feature type="transmembrane region" description="Helical" evidence="9">
    <location>
        <begin position="182"/>
        <end position="200"/>
    </location>
</feature>
<keyword evidence="2 8" id="KW-0812">Transmembrane</keyword>
<sequence length="409" mass="47044">MNFPFRPSENMLKVCMNVTDQCDCLAIECPIAYSNSVEEKEACYMEHCFISKRALDDVTLYKVTALYLVIFIIGVFGNTATCLVMRKHPMMKTHTSMYLINLAVSDLVTLCVGLPFEMMMNWHQYPWPFPDVICNLKALIAETTSSVSILTILVFAIERYVAVCHPLYLVKNQFFKRNMKSIIGLSWIVSILCATPFGIYHRADYLMRSWPGTDDKIPVISSKMCMVAVMFEPKLEPTFKVLFHFSAIAFFVVPLLTILVLYARIACKVSNNRTIQAGELDITEELQLKINAILCAIVSAFFICYLPFQFQRLLFFYLDNEVILVWINQYVYFISGFLFYLATIINPIAYNVASSRFRRAFKDILFYYCFGRKSNGYPRSSFSKYSLAHTPLRQAMSNRVPILDPKVNA</sequence>
<keyword evidence="3 9" id="KW-1133">Transmembrane helix</keyword>
<dbReference type="EMBL" id="CP092625">
    <property type="protein sequence ID" value="UMM42925.1"/>
    <property type="molecule type" value="Genomic_DNA"/>
</dbReference>
<evidence type="ECO:0000256" key="8">
    <source>
        <dbReference type="RuleBase" id="RU000688"/>
    </source>
</evidence>
<dbReference type="GO" id="GO:0016020">
    <property type="term" value="C:membrane"/>
    <property type="evidence" value="ECO:0007669"/>
    <property type="project" value="UniProtKB-SubCell"/>
</dbReference>
<gene>
    <name evidence="11" type="ORF">L3Y34_012723</name>
    <name evidence="12" type="ORF">L5515_018578</name>
</gene>
<evidence type="ECO:0000259" key="10">
    <source>
        <dbReference type="PROSITE" id="PS50262"/>
    </source>
</evidence>
<dbReference type="Pfam" id="PF00001">
    <property type="entry name" value="7tm_1"/>
    <property type="match status" value="1"/>
</dbReference>
<keyword evidence="14" id="KW-1185">Reference proteome</keyword>
<accession>A0AAE9FMI1</accession>
<dbReference type="Proteomes" id="UP000829354">
    <property type="component" value="Chromosome X"/>
</dbReference>
<evidence type="ECO:0000256" key="2">
    <source>
        <dbReference type="ARBA" id="ARBA00022692"/>
    </source>
</evidence>
<dbReference type="Gene3D" id="1.20.1070.10">
    <property type="entry name" value="Rhodopsin 7-helix transmembrane proteins"/>
    <property type="match status" value="1"/>
</dbReference>
<feature type="domain" description="G-protein coupled receptors family 1 profile" evidence="10">
    <location>
        <begin position="77"/>
        <end position="350"/>
    </location>
</feature>
<dbReference type="EMBL" id="CP090896">
    <property type="protein sequence ID" value="ULT83666.1"/>
    <property type="molecule type" value="Genomic_DNA"/>
</dbReference>
<reference evidence="12 14" key="1">
    <citation type="submission" date="2022-04" db="EMBL/GenBank/DDBJ databases">
        <title>Chromosome-level reference genomes for two strains of Caenorhabditis briggsae: an improved platform for comparative genomics.</title>
        <authorList>
            <person name="Stevens L."/>
            <person name="Andersen E."/>
        </authorList>
    </citation>
    <scope>NUCLEOTIDE SEQUENCE [LARGE SCALE GENOMIC DNA]</scope>
    <source>
        <strain evidence="12">VX34</strain>
        <tissue evidence="12">Whole-organism</tissue>
    </source>
</reference>
<comment type="subcellular location">
    <subcellularLocation>
        <location evidence="1">Membrane</location>
        <topology evidence="1">Multi-pass membrane protein</topology>
    </subcellularLocation>
</comment>
<evidence type="ECO:0000256" key="7">
    <source>
        <dbReference type="ARBA" id="ARBA00023224"/>
    </source>
</evidence>
<evidence type="ECO:0000313" key="14">
    <source>
        <dbReference type="Proteomes" id="UP000829354"/>
    </source>
</evidence>
<dbReference type="PROSITE" id="PS50262">
    <property type="entry name" value="G_PROTEIN_RECEP_F1_2"/>
    <property type="match status" value="1"/>
</dbReference>
<evidence type="ECO:0000256" key="1">
    <source>
        <dbReference type="ARBA" id="ARBA00004141"/>
    </source>
</evidence>
<keyword evidence="7 8" id="KW-0807">Transducer</keyword>
<comment type="similarity">
    <text evidence="8">Belongs to the G-protein coupled receptor 1 family.</text>
</comment>
<dbReference type="InterPro" id="IPR000276">
    <property type="entry name" value="GPCR_Rhodpsn"/>
</dbReference>
<feature type="transmembrane region" description="Helical" evidence="9">
    <location>
        <begin position="65"/>
        <end position="85"/>
    </location>
</feature>
<dbReference type="AlphaFoldDB" id="A0AAE9FMI1"/>
<evidence type="ECO:0000256" key="3">
    <source>
        <dbReference type="ARBA" id="ARBA00022989"/>
    </source>
</evidence>
<evidence type="ECO:0000256" key="9">
    <source>
        <dbReference type="SAM" id="Phobius"/>
    </source>
</evidence>
<proteinExistence type="inferred from homology"/>
<feature type="transmembrane region" description="Helical" evidence="9">
    <location>
        <begin position="290"/>
        <end position="310"/>
    </location>
</feature>
<reference evidence="11 13" key="2">
    <citation type="submission" date="2022-05" db="EMBL/GenBank/DDBJ databases">
        <title>Chromosome-level reference genomes for two strains of Caenorhabditis briggsae: an improved platform for comparative genomics.</title>
        <authorList>
            <person name="Stevens L."/>
            <person name="Andersen E.C."/>
        </authorList>
    </citation>
    <scope>NUCLEOTIDE SEQUENCE [LARGE SCALE GENOMIC DNA]</scope>
    <source>
        <strain evidence="11">QX1410_ONT</strain>
        <tissue evidence="11">Whole-organism</tissue>
    </source>
</reference>
<protein>
    <recommendedName>
        <fullName evidence="10">G-protein coupled receptors family 1 profile domain-containing protein</fullName>
    </recommendedName>
</protein>